<dbReference type="EMBL" id="ADLV01000017">
    <property type="protein sequence ID" value="EGK02500.1"/>
    <property type="molecule type" value="Genomic_DNA"/>
</dbReference>
<comment type="caution">
    <text evidence="1">The sequence shown here is derived from an EMBL/GenBank/DDBJ whole genome shotgun (WGS) entry which is preliminary data.</text>
</comment>
<organism evidence="1 2">
    <name type="scientific">Dysgonomonas gadei ATCC BAA-286</name>
    <dbReference type="NCBI Taxonomy" id="742766"/>
    <lineage>
        <taxon>Bacteria</taxon>
        <taxon>Pseudomonadati</taxon>
        <taxon>Bacteroidota</taxon>
        <taxon>Bacteroidia</taxon>
        <taxon>Bacteroidales</taxon>
        <taxon>Dysgonomonadaceae</taxon>
        <taxon>Dysgonomonas</taxon>
    </lineage>
</organism>
<protein>
    <submittedName>
        <fullName evidence="1">Uncharacterized protein</fullName>
    </submittedName>
</protein>
<name>F5IWJ0_9BACT</name>
<reference evidence="1 2" key="1">
    <citation type="submission" date="2011-04" db="EMBL/GenBank/DDBJ databases">
        <title>The Genome Sequence of Dysgonomonas gadei ATCC BAA-286.</title>
        <authorList>
            <consortium name="The Broad Institute Genome Sequencing Platform"/>
            <person name="Earl A."/>
            <person name="Ward D."/>
            <person name="Feldgarden M."/>
            <person name="Gevers D."/>
            <person name="Pudlo N."/>
            <person name="Martens E."/>
            <person name="Allen-Vercoe E."/>
            <person name="Young S.K."/>
            <person name="Zeng Q."/>
            <person name="Gargeya S."/>
            <person name="Fitzgerald M."/>
            <person name="Haas B."/>
            <person name="Abouelleil A."/>
            <person name="Alvarado L."/>
            <person name="Arachchi H.M."/>
            <person name="Berlin A."/>
            <person name="Brown A."/>
            <person name="Chapman S.B."/>
            <person name="Chen Z."/>
            <person name="Dunbar C."/>
            <person name="Freedman E."/>
            <person name="Gearin G."/>
            <person name="Gellesch M."/>
            <person name="Goldberg J."/>
            <person name="Griggs A."/>
            <person name="Gujja S."/>
            <person name="Heiman D."/>
            <person name="Howarth C."/>
            <person name="Larson L."/>
            <person name="Lui A."/>
            <person name="MacDonald P.J.P."/>
            <person name="Mehta T."/>
            <person name="Montmayeur A."/>
            <person name="Murphy C."/>
            <person name="Neiman D."/>
            <person name="Pearson M."/>
            <person name="Priest M."/>
            <person name="Roberts A."/>
            <person name="Saif S."/>
            <person name="Shea T."/>
            <person name="Shenoy N."/>
            <person name="Sisk P."/>
            <person name="Stolte C."/>
            <person name="Sykes S."/>
            <person name="Yandava C."/>
            <person name="Wortman J."/>
            <person name="Nusbaum C."/>
            <person name="Birren B."/>
        </authorList>
    </citation>
    <scope>NUCLEOTIDE SEQUENCE [LARGE SCALE GENOMIC DNA]</scope>
    <source>
        <strain evidence="1 2">ATCC BAA-286</strain>
    </source>
</reference>
<accession>F5IWJ0</accession>
<keyword evidence="2" id="KW-1185">Reference proteome</keyword>
<proteinExistence type="predicted"/>
<evidence type="ECO:0000313" key="1">
    <source>
        <dbReference type="EMBL" id="EGK02500.1"/>
    </source>
</evidence>
<dbReference type="AlphaFoldDB" id="F5IWJ0"/>
<gene>
    <name evidence="1" type="ORF">HMPREF9455_01457</name>
</gene>
<evidence type="ECO:0000313" key="2">
    <source>
        <dbReference type="Proteomes" id="UP000004913"/>
    </source>
</evidence>
<dbReference type="Proteomes" id="UP000004913">
    <property type="component" value="Unassembled WGS sequence"/>
</dbReference>
<sequence length="29" mass="3579">MLDEDWEGIIYSVGNPFSYEYIWKSFIYI</sequence>
<dbReference type="HOGENOM" id="CLU_3409159_0_0_10"/>